<accession>A0A4Q7VAI1</accession>
<gene>
    <name evidence="11" type="ORF">EV670_3340</name>
</gene>
<reference evidence="11 12" key="1">
    <citation type="submission" date="2019-02" db="EMBL/GenBank/DDBJ databases">
        <title>Genomic Encyclopedia of Type Strains, Phase IV (KMG-IV): sequencing the most valuable type-strain genomes for metagenomic binning, comparative biology and taxonomic classification.</title>
        <authorList>
            <person name="Goeker M."/>
        </authorList>
    </citation>
    <scope>NUCLEOTIDE SEQUENCE [LARGE SCALE GENOMIC DNA]</scope>
    <source>
        <strain evidence="11 12">DSM 19570</strain>
    </source>
</reference>
<dbReference type="PANTHER" id="PTHR30616">
    <property type="entry name" value="UNCHARACTERIZED PROTEIN YFIH"/>
    <property type="match status" value="1"/>
</dbReference>
<evidence type="ECO:0000256" key="6">
    <source>
        <dbReference type="ARBA" id="ARBA00022833"/>
    </source>
</evidence>
<keyword evidence="5" id="KW-0378">Hydrolase</keyword>
<evidence type="ECO:0000256" key="7">
    <source>
        <dbReference type="ARBA" id="ARBA00047989"/>
    </source>
</evidence>
<evidence type="ECO:0000313" key="11">
    <source>
        <dbReference type="EMBL" id="RZT93786.1"/>
    </source>
</evidence>
<evidence type="ECO:0000256" key="2">
    <source>
        <dbReference type="ARBA" id="ARBA00007353"/>
    </source>
</evidence>
<dbReference type="EMBL" id="SHKP01000008">
    <property type="protein sequence ID" value="RZT93786.1"/>
    <property type="molecule type" value="Genomic_DNA"/>
</dbReference>
<proteinExistence type="inferred from homology"/>
<dbReference type="InterPro" id="IPR038371">
    <property type="entry name" value="Cu_polyphenol_OxRdtase_sf"/>
</dbReference>
<keyword evidence="3" id="KW-0808">Transferase</keyword>
<dbReference type="Gene3D" id="3.60.140.10">
    <property type="entry name" value="CNF1/YfiH-like putative cysteine hydrolases"/>
    <property type="match status" value="1"/>
</dbReference>
<organism evidence="11 12">
    <name type="scientific">Rivibacter subsaxonicus</name>
    <dbReference type="NCBI Taxonomy" id="457575"/>
    <lineage>
        <taxon>Bacteria</taxon>
        <taxon>Pseudomonadati</taxon>
        <taxon>Pseudomonadota</taxon>
        <taxon>Betaproteobacteria</taxon>
        <taxon>Burkholderiales</taxon>
        <taxon>Rivibacter</taxon>
    </lineage>
</organism>
<dbReference type="GO" id="GO:0017061">
    <property type="term" value="F:S-methyl-5-thioadenosine phosphorylase activity"/>
    <property type="evidence" value="ECO:0007669"/>
    <property type="project" value="UniProtKB-EC"/>
</dbReference>
<dbReference type="NCBIfam" id="TIGR00726">
    <property type="entry name" value="peptidoglycan editing factor PgeF"/>
    <property type="match status" value="1"/>
</dbReference>
<evidence type="ECO:0000256" key="9">
    <source>
        <dbReference type="ARBA" id="ARBA00049893"/>
    </source>
</evidence>
<dbReference type="CDD" id="cd16833">
    <property type="entry name" value="YfiH"/>
    <property type="match status" value="1"/>
</dbReference>
<keyword evidence="6" id="KW-0862">Zinc</keyword>
<protein>
    <recommendedName>
        <fullName evidence="10">Purine nucleoside phosphorylase</fullName>
    </recommendedName>
</protein>
<dbReference type="Proteomes" id="UP000293671">
    <property type="component" value="Unassembled WGS sequence"/>
</dbReference>
<comment type="caution">
    <text evidence="11">The sequence shown here is derived from an EMBL/GenBank/DDBJ whole genome shotgun (WGS) entry which is preliminary data.</text>
</comment>
<evidence type="ECO:0000256" key="1">
    <source>
        <dbReference type="ARBA" id="ARBA00000553"/>
    </source>
</evidence>
<dbReference type="GO" id="GO:0016787">
    <property type="term" value="F:hydrolase activity"/>
    <property type="evidence" value="ECO:0007669"/>
    <property type="project" value="UniProtKB-KW"/>
</dbReference>
<keyword evidence="12" id="KW-1185">Reference proteome</keyword>
<dbReference type="InterPro" id="IPR003730">
    <property type="entry name" value="Cu_polyphenol_OxRdtase"/>
</dbReference>
<comment type="catalytic activity">
    <reaction evidence="8">
        <text>adenosine + phosphate = alpha-D-ribose 1-phosphate + adenine</text>
        <dbReference type="Rhea" id="RHEA:27642"/>
        <dbReference type="ChEBI" id="CHEBI:16335"/>
        <dbReference type="ChEBI" id="CHEBI:16708"/>
        <dbReference type="ChEBI" id="CHEBI:43474"/>
        <dbReference type="ChEBI" id="CHEBI:57720"/>
        <dbReference type="EC" id="2.4.2.1"/>
    </reaction>
    <physiologicalReaction direction="left-to-right" evidence="8">
        <dbReference type="Rhea" id="RHEA:27643"/>
    </physiologicalReaction>
</comment>
<evidence type="ECO:0000256" key="10">
    <source>
        <dbReference type="RuleBase" id="RU361274"/>
    </source>
</evidence>
<evidence type="ECO:0000256" key="4">
    <source>
        <dbReference type="ARBA" id="ARBA00022723"/>
    </source>
</evidence>
<sequence>MALPGAAHPQWLRPDFGIAGVGALMSTRAGGVSRGALAELNLGTAVGDDADAVAENRRRFARALGGVPIFLSQVHGTRVVRLGAAEAEAAREGAAAIEADACFTTEGGIACVVQIADCLPVLLAAPGQRGVAAAHAGWRGLSAGVLEACATELASASRCELRELQAWLGPCIGPRQFEVGADVLAGFGVDSGQAHPRFVARPQEPGKWLADLAGLAADRLTALGLTTVQADGSCTVEDDSRFFSFRRDRPGFGNSGRLAAAIWIDRRAGR</sequence>
<dbReference type="Pfam" id="PF02578">
    <property type="entry name" value="Cu-oxidase_4"/>
    <property type="match status" value="1"/>
</dbReference>
<evidence type="ECO:0000256" key="5">
    <source>
        <dbReference type="ARBA" id="ARBA00022801"/>
    </source>
</evidence>
<comment type="catalytic activity">
    <reaction evidence="7">
        <text>adenosine + H2O + H(+) = inosine + NH4(+)</text>
        <dbReference type="Rhea" id="RHEA:24408"/>
        <dbReference type="ChEBI" id="CHEBI:15377"/>
        <dbReference type="ChEBI" id="CHEBI:15378"/>
        <dbReference type="ChEBI" id="CHEBI:16335"/>
        <dbReference type="ChEBI" id="CHEBI:17596"/>
        <dbReference type="ChEBI" id="CHEBI:28938"/>
        <dbReference type="EC" id="3.5.4.4"/>
    </reaction>
    <physiologicalReaction direction="left-to-right" evidence="7">
        <dbReference type="Rhea" id="RHEA:24409"/>
    </physiologicalReaction>
</comment>
<dbReference type="AlphaFoldDB" id="A0A4Q7VAI1"/>
<dbReference type="SUPFAM" id="SSF64438">
    <property type="entry name" value="CNF1/YfiH-like putative cysteine hydrolases"/>
    <property type="match status" value="1"/>
</dbReference>
<dbReference type="GO" id="GO:0005507">
    <property type="term" value="F:copper ion binding"/>
    <property type="evidence" value="ECO:0007669"/>
    <property type="project" value="TreeGrafter"/>
</dbReference>
<evidence type="ECO:0000256" key="3">
    <source>
        <dbReference type="ARBA" id="ARBA00022679"/>
    </source>
</evidence>
<comment type="similarity">
    <text evidence="2 10">Belongs to the purine nucleoside phosphorylase YfiH/LACC1 family.</text>
</comment>
<evidence type="ECO:0000256" key="8">
    <source>
        <dbReference type="ARBA" id="ARBA00048968"/>
    </source>
</evidence>
<name>A0A4Q7VAI1_9BURK</name>
<dbReference type="InterPro" id="IPR011324">
    <property type="entry name" value="Cytotoxic_necrot_fac-like_cat"/>
</dbReference>
<comment type="catalytic activity">
    <reaction evidence="9">
        <text>S-methyl-5'-thioadenosine + phosphate = 5-(methylsulfanyl)-alpha-D-ribose 1-phosphate + adenine</text>
        <dbReference type="Rhea" id="RHEA:11852"/>
        <dbReference type="ChEBI" id="CHEBI:16708"/>
        <dbReference type="ChEBI" id="CHEBI:17509"/>
        <dbReference type="ChEBI" id="CHEBI:43474"/>
        <dbReference type="ChEBI" id="CHEBI:58533"/>
        <dbReference type="EC" id="2.4.2.28"/>
    </reaction>
    <physiologicalReaction direction="left-to-right" evidence="9">
        <dbReference type="Rhea" id="RHEA:11853"/>
    </physiologicalReaction>
</comment>
<comment type="catalytic activity">
    <reaction evidence="1">
        <text>inosine + phosphate = alpha-D-ribose 1-phosphate + hypoxanthine</text>
        <dbReference type="Rhea" id="RHEA:27646"/>
        <dbReference type="ChEBI" id="CHEBI:17368"/>
        <dbReference type="ChEBI" id="CHEBI:17596"/>
        <dbReference type="ChEBI" id="CHEBI:43474"/>
        <dbReference type="ChEBI" id="CHEBI:57720"/>
        <dbReference type="EC" id="2.4.2.1"/>
    </reaction>
    <physiologicalReaction direction="left-to-right" evidence="1">
        <dbReference type="Rhea" id="RHEA:27647"/>
    </physiologicalReaction>
</comment>
<dbReference type="PANTHER" id="PTHR30616:SF2">
    <property type="entry name" value="PURINE NUCLEOSIDE PHOSPHORYLASE LACC1"/>
    <property type="match status" value="1"/>
</dbReference>
<keyword evidence="4" id="KW-0479">Metal-binding</keyword>
<evidence type="ECO:0000313" key="12">
    <source>
        <dbReference type="Proteomes" id="UP000293671"/>
    </source>
</evidence>